<feature type="compositionally biased region" description="Low complexity" evidence="1">
    <location>
        <begin position="403"/>
        <end position="414"/>
    </location>
</feature>
<comment type="caution">
    <text evidence="2">The sequence shown here is derived from an EMBL/GenBank/DDBJ whole genome shotgun (WGS) entry which is preliminary data.</text>
</comment>
<evidence type="ECO:0000313" key="3">
    <source>
        <dbReference type="Proteomes" id="UP001164286"/>
    </source>
</evidence>
<feature type="compositionally biased region" description="Basic and acidic residues" evidence="1">
    <location>
        <begin position="918"/>
        <end position="934"/>
    </location>
</feature>
<feature type="compositionally biased region" description="Low complexity" evidence="1">
    <location>
        <begin position="137"/>
        <end position="146"/>
    </location>
</feature>
<protein>
    <submittedName>
        <fullName evidence="2">Uncharacterized protein</fullName>
    </submittedName>
</protein>
<feature type="compositionally biased region" description="Polar residues" evidence="1">
    <location>
        <begin position="205"/>
        <end position="219"/>
    </location>
</feature>
<feature type="region of interest" description="Disordered" evidence="1">
    <location>
        <begin position="64"/>
        <end position="546"/>
    </location>
</feature>
<feature type="compositionally biased region" description="Low complexity" evidence="1">
    <location>
        <begin position="84"/>
        <end position="109"/>
    </location>
</feature>
<feature type="compositionally biased region" description="Polar residues" evidence="1">
    <location>
        <begin position="147"/>
        <end position="160"/>
    </location>
</feature>
<organism evidence="2 3">
    <name type="scientific">Dioszegia hungarica</name>
    <dbReference type="NCBI Taxonomy" id="4972"/>
    <lineage>
        <taxon>Eukaryota</taxon>
        <taxon>Fungi</taxon>
        <taxon>Dikarya</taxon>
        <taxon>Basidiomycota</taxon>
        <taxon>Agaricomycotina</taxon>
        <taxon>Tremellomycetes</taxon>
        <taxon>Tremellales</taxon>
        <taxon>Bulleribasidiaceae</taxon>
        <taxon>Dioszegia</taxon>
    </lineage>
</organism>
<dbReference type="AlphaFoldDB" id="A0AA38H907"/>
<gene>
    <name evidence="2" type="ORF">MKK02DRAFT_44906</name>
</gene>
<feature type="compositionally biased region" description="Low complexity" evidence="1">
    <location>
        <begin position="448"/>
        <end position="463"/>
    </location>
</feature>
<dbReference type="SUPFAM" id="SSF69848">
    <property type="entry name" value="LCCL domain"/>
    <property type="match status" value="1"/>
</dbReference>
<reference evidence="2" key="1">
    <citation type="journal article" date="2022" name="G3 (Bethesda)">
        <title>High quality genome of the basidiomycete yeast Dioszegia hungarica PDD-24b-2 isolated from cloud water.</title>
        <authorList>
            <person name="Jarrige D."/>
            <person name="Haridas S."/>
            <person name="Bleykasten-Grosshans C."/>
            <person name="Joly M."/>
            <person name="Nadalig T."/>
            <person name="Sancelme M."/>
            <person name="Vuilleumier S."/>
            <person name="Grigoriev I.V."/>
            <person name="Amato P."/>
            <person name="Bringel F."/>
        </authorList>
    </citation>
    <scope>NUCLEOTIDE SEQUENCE</scope>
    <source>
        <strain evidence="2">PDD-24b-2</strain>
    </source>
</reference>
<feature type="compositionally biased region" description="Polar residues" evidence="1">
    <location>
        <begin position="272"/>
        <end position="287"/>
    </location>
</feature>
<dbReference type="InterPro" id="IPR036609">
    <property type="entry name" value="LCCL_sf"/>
</dbReference>
<feature type="compositionally biased region" description="Polar residues" evidence="1">
    <location>
        <begin position="332"/>
        <end position="345"/>
    </location>
</feature>
<dbReference type="EMBL" id="JAKWFO010000005">
    <property type="protein sequence ID" value="KAI9636202.1"/>
    <property type="molecule type" value="Genomic_DNA"/>
</dbReference>
<evidence type="ECO:0000256" key="1">
    <source>
        <dbReference type="SAM" id="MobiDB-lite"/>
    </source>
</evidence>
<feature type="compositionally biased region" description="Basic and acidic residues" evidence="1">
    <location>
        <begin position="242"/>
        <end position="252"/>
    </location>
</feature>
<feature type="compositionally biased region" description="Polar residues" evidence="1">
    <location>
        <begin position="182"/>
        <end position="197"/>
    </location>
</feature>
<feature type="compositionally biased region" description="Basic residues" evidence="1">
    <location>
        <begin position="110"/>
        <end position="122"/>
    </location>
</feature>
<proteinExistence type="predicted"/>
<sequence>MPVDHTQYNPPTHLYPYNIMTEAETRELIERSAADKAAQDEAKRVRAQQDRALKDAVLAQKGALSSVMTPGGSSSTAQNRQENAPAAQQAGPSAPSASNTLTHSISPSIPHHHHHHHHHHHPAPLQADRPGYSASNPGPSTGSGTSQRPNTGSTPNSGGSNPPRPYSYGSQQGTPAAGPYSRQPTPQDQTRVMSPTAPTGRAPTPSATSARQGPASISPQAAPAVPPMFGGTRTLPSPFEGEQPRRHLDRPEAPPAPRSPQNANDSRDPARSPTSRAPSAQIPQSAPVTGASERRYPTDTRQSPAYPPFYQPSAYSTTQPSTTPTVSPPNTHGSAPQNPSSTANAASIAAYNRDRDREAQERREREQRQREAQNRRDREQVEADIARAESRRLQQEADDRQRAAAAKTAIPANRYPQEPGSLISQVAPVREPRPYTLKAETLPNNPPLSAQNGGSQSSAALAAQREREYQYNPRERDPRENRSRMDLAVEEQNKRSATAAISAVSRKRKKEESVLSASNGGKATPRTVPVPAVRPPRDGGWPSLTEVGRKKSEVDGRVMRRWLGDNPNGRVFNYEYDGRTIADLGLGQEWAGGQVIVRIPPAYLGRAWWLMSALHQSWEPSEPHSHEGAMGLDMEIEGGDRGGYDDVAWCKCWGTDYYTDDSGLGSVLVHCGQLRWKRGEQEGLPMIGKDGLKVVIRLLPQMTRYVGNIKHGIRSRAWGNGHDGLTIQVLEAKRILNYHDVPPGEPSRKRQKSRVRDFNAQRVALQTEGKSRHGEEAIVWFPSGSAGDQKIGAMIKYSPGAVSSWLSVSDPASLWRRNLELKSGDDTYSFTLDQQISTHSLPVLTLQLSSPRLDLPASSVWDRLGVTATADKFTWTDAGLIVRPSEKMGALIPIEGYRWIDNGDVFLADSSSSASGSEGRRDGDMVKAEPKREEEDGMEGAEQEMANGEEAVEEDSRMEESGETGAE</sequence>
<feature type="compositionally biased region" description="Polar residues" evidence="1">
    <location>
        <begin position="66"/>
        <end position="82"/>
    </location>
</feature>
<feature type="compositionally biased region" description="Basic and acidic residues" evidence="1">
    <location>
        <begin position="352"/>
        <end position="402"/>
    </location>
</feature>
<dbReference type="Proteomes" id="UP001164286">
    <property type="component" value="Unassembled WGS sequence"/>
</dbReference>
<feature type="compositionally biased region" description="Basic and acidic residues" evidence="1">
    <location>
        <begin position="464"/>
        <end position="494"/>
    </location>
</feature>
<accession>A0AA38H907</accession>
<dbReference type="GeneID" id="77732344"/>
<evidence type="ECO:0000313" key="2">
    <source>
        <dbReference type="EMBL" id="KAI9636202.1"/>
    </source>
</evidence>
<name>A0AA38H907_9TREE</name>
<feature type="compositionally biased region" description="Low complexity" evidence="1">
    <location>
        <begin position="312"/>
        <end position="331"/>
    </location>
</feature>
<dbReference type="RefSeq" id="XP_052945979.1">
    <property type="nucleotide sequence ID" value="XM_053093139.1"/>
</dbReference>
<dbReference type="Gene3D" id="2.170.130.20">
    <property type="entry name" value="LCCL-like domain"/>
    <property type="match status" value="1"/>
</dbReference>
<keyword evidence="3" id="KW-1185">Reference proteome</keyword>
<feature type="region of interest" description="Disordered" evidence="1">
    <location>
        <begin position="910"/>
        <end position="967"/>
    </location>
</feature>